<evidence type="ECO:0000313" key="5">
    <source>
        <dbReference type="EMBL" id="HHP67958.1"/>
    </source>
</evidence>
<accession>A0A7J3XYX3</accession>
<dbReference type="SUPFAM" id="SSF51445">
    <property type="entry name" value="(Trans)glycosidases"/>
    <property type="match status" value="1"/>
</dbReference>
<dbReference type="EMBL" id="DRYK01000055">
    <property type="protein sequence ID" value="HHP67958.1"/>
    <property type="molecule type" value="Genomic_DNA"/>
</dbReference>
<evidence type="ECO:0000259" key="4">
    <source>
        <dbReference type="SMART" id="SM00642"/>
    </source>
</evidence>
<dbReference type="SMART" id="SM00642">
    <property type="entry name" value="Aamy"/>
    <property type="match status" value="1"/>
</dbReference>
<evidence type="ECO:0000256" key="1">
    <source>
        <dbReference type="ARBA" id="ARBA00022801"/>
    </source>
</evidence>
<dbReference type="Pfam" id="PF02806">
    <property type="entry name" value="Alpha-amylase_C"/>
    <property type="match status" value="1"/>
</dbReference>
<dbReference type="SUPFAM" id="SSF81296">
    <property type="entry name" value="E set domains"/>
    <property type="match status" value="1"/>
</dbReference>
<protein>
    <submittedName>
        <fullName evidence="5">Glycoside hydrolase family 13 protein</fullName>
    </submittedName>
</protein>
<organism evidence="5">
    <name type="scientific">Thermogladius calderae</name>
    <dbReference type="NCBI Taxonomy" id="1200300"/>
    <lineage>
        <taxon>Archaea</taxon>
        <taxon>Thermoproteota</taxon>
        <taxon>Thermoprotei</taxon>
        <taxon>Desulfurococcales</taxon>
        <taxon>Desulfurococcaceae</taxon>
        <taxon>Thermogladius</taxon>
    </lineage>
</organism>
<feature type="region of interest" description="Disordered" evidence="3">
    <location>
        <begin position="42"/>
        <end position="68"/>
    </location>
</feature>
<dbReference type="GO" id="GO:0016798">
    <property type="term" value="F:hydrolase activity, acting on glycosyl bonds"/>
    <property type="evidence" value="ECO:0007669"/>
    <property type="project" value="UniProtKB-KW"/>
</dbReference>
<dbReference type="InterPro" id="IPR013780">
    <property type="entry name" value="Glyco_hydro_b"/>
</dbReference>
<feature type="domain" description="Glycosyl hydrolase family 13 catalytic" evidence="4">
    <location>
        <begin position="196"/>
        <end position="585"/>
    </location>
</feature>
<comment type="caution">
    <text evidence="5">The sequence shown here is derived from an EMBL/GenBank/DDBJ whole genome shotgun (WGS) entry which is preliminary data.</text>
</comment>
<evidence type="ECO:0000256" key="2">
    <source>
        <dbReference type="ARBA" id="ARBA00023295"/>
    </source>
</evidence>
<dbReference type="PANTHER" id="PTHR10357:SF210">
    <property type="entry name" value="MALTODEXTRIN GLUCOSIDASE"/>
    <property type="match status" value="1"/>
</dbReference>
<proteinExistence type="predicted"/>
<dbReference type="GO" id="GO:0005975">
    <property type="term" value="P:carbohydrate metabolic process"/>
    <property type="evidence" value="ECO:0007669"/>
    <property type="project" value="InterPro"/>
</dbReference>
<reference evidence="5" key="1">
    <citation type="journal article" date="2020" name="mSystems">
        <title>Genome- and Community-Level Interaction Insights into Carbon Utilization and Element Cycling Functions of Hydrothermarchaeota in Hydrothermal Sediment.</title>
        <authorList>
            <person name="Zhou Z."/>
            <person name="Liu Y."/>
            <person name="Xu W."/>
            <person name="Pan J."/>
            <person name="Luo Z.H."/>
            <person name="Li M."/>
        </authorList>
    </citation>
    <scope>NUCLEOTIDE SEQUENCE [LARGE SCALE GENOMIC DNA]</scope>
    <source>
        <strain evidence="5">SpSt-110</strain>
    </source>
</reference>
<dbReference type="InterPro" id="IPR017853">
    <property type="entry name" value="GH"/>
</dbReference>
<name>A0A7J3XYX3_9CREN</name>
<dbReference type="PANTHER" id="PTHR10357">
    <property type="entry name" value="ALPHA-AMYLASE FAMILY MEMBER"/>
    <property type="match status" value="1"/>
</dbReference>
<dbReference type="Gene3D" id="3.20.20.80">
    <property type="entry name" value="Glycosidases"/>
    <property type="match status" value="1"/>
</dbReference>
<keyword evidence="2" id="KW-0326">Glycosidase</keyword>
<dbReference type="Gene3D" id="3.90.400.10">
    <property type="entry name" value="Oligo-1,6-glucosidase, Domain 2"/>
    <property type="match status" value="1"/>
</dbReference>
<dbReference type="InterPro" id="IPR006047">
    <property type="entry name" value="GH13_cat_dom"/>
</dbReference>
<dbReference type="InterPro" id="IPR006048">
    <property type="entry name" value="A-amylase/branching_C"/>
</dbReference>
<dbReference type="GO" id="GO:0043169">
    <property type="term" value="F:cation binding"/>
    <property type="evidence" value="ECO:0007669"/>
    <property type="project" value="InterPro"/>
</dbReference>
<dbReference type="InterPro" id="IPR014756">
    <property type="entry name" value="Ig_E-set"/>
</dbReference>
<dbReference type="InterPro" id="IPR045857">
    <property type="entry name" value="O16G_dom_2"/>
</dbReference>
<keyword evidence="1 5" id="KW-0378">Hydrolase</keyword>
<gene>
    <name evidence="5" type="ORF">ENM60_04115</name>
</gene>
<dbReference type="Pfam" id="PF00128">
    <property type="entry name" value="Alpha-amylase"/>
    <property type="match status" value="1"/>
</dbReference>
<dbReference type="AlphaFoldDB" id="A0A7J3XYX3"/>
<sequence length="665" mass="74724">MLSRRLIMVALAVIVLVLTGEILIQIPSREAFSTTPVVRTATTSPQTASSSTSINPPPNFTYTTTSTGTKSEAAPEVYLGSNNLGLFFNASDPAFLSVADGGVVLRITTPSERFAKVYVVVNQTLVEMKKQLFWSGFEMWYARVAPVSPLEYYFMLLYNNGSSTRLYNTTDQPIFYFDGRDRFPQVGWVTGSVGYQIFPDRFYNGDPSNDILANSTDELWLNAFSTSKPVFSNWSDPITPLNCCHQYYGGDLKGIILKLGYLKGLGVDVIYLNPIFLSGSVHGYDTYDYMVVDPKYGTQEDLRNLIMKAHELGIRIIFDFVPDHVGIGFWAFQDVYKNGPSSKYWSWFTIYKWPFKLGDGSAYRCWWGIGSLPQLNTSNPEVRDYLYKVALYWMDFGFDGMRVDTPTDLLDAKGFFSQLRVLVKSKYPQAYLVGEIWDLDPTWLKGDLFDSLMNYALGRNILLAFSQGKLTGYQATEALSVFYSSIGVNVAGMGFNVVDSHDTSRVLTDLGGGRLGDKPSYESIQRLKLLTVLQFTMPGMPVIFQGDERGMLGDKNHYDEERYPVQWNELNIDVYNHYIALSTLKHYLKALDTSIIRVLYASDSVVAYSRGYNDEVIVIANNGMADQEVKLPAGTWRVVYPANSNTVVSGSVWVKSLSALILVRD</sequence>
<feature type="compositionally biased region" description="Low complexity" evidence="3">
    <location>
        <begin position="42"/>
        <end position="53"/>
    </location>
</feature>
<dbReference type="CDD" id="cd11338">
    <property type="entry name" value="AmyAc_CMD"/>
    <property type="match status" value="1"/>
</dbReference>
<evidence type="ECO:0000256" key="3">
    <source>
        <dbReference type="SAM" id="MobiDB-lite"/>
    </source>
</evidence>
<dbReference type="Gene3D" id="2.60.40.1180">
    <property type="entry name" value="Golgi alpha-mannosidase II"/>
    <property type="match status" value="1"/>
</dbReference>